<gene>
    <name evidence="2" type="ORF">GAK29_04471</name>
</gene>
<accession>A0A833U993</accession>
<dbReference type="EMBL" id="WNDP01000204">
    <property type="protein sequence ID" value="KAF1016661.1"/>
    <property type="molecule type" value="Genomic_DNA"/>
</dbReference>
<dbReference type="AlphaFoldDB" id="A0A833U993"/>
<proteinExistence type="predicted"/>
<feature type="transmembrane region" description="Helical" evidence="1">
    <location>
        <begin position="6"/>
        <end position="22"/>
    </location>
</feature>
<comment type="caution">
    <text evidence="2">The sequence shown here is derived from an EMBL/GenBank/DDBJ whole genome shotgun (WGS) entry which is preliminary data.</text>
</comment>
<sequence length="85" mass="9974">MIIGLGAVALIGIAYWMLWNKMHAMEQKLFRMHDEMSLSLKSIEEQVNLTQSMIERLHEDIPPVPQEVKKIWGEREFSERYGNSI</sequence>
<evidence type="ECO:0000313" key="2">
    <source>
        <dbReference type="EMBL" id="KAF1016661.1"/>
    </source>
</evidence>
<keyword evidence="1" id="KW-1133">Transmembrane helix</keyword>
<evidence type="ECO:0000256" key="1">
    <source>
        <dbReference type="SAM" id="Phobius"/>
    </source>
</evidence>
<keyword evidence="1" id="KW-0472">Membrane</keyword>
<reference evidence="3" key="1">
    <citation type="journal article" date="2020" name="MBio">
        <title>Horizontal gene transfer to a defensive symbiont with a reduced genome amongst a multipartite beetle microbiome.</title>
        <authorList>
            <person name="Waterworth S.C."/>
            <person name="Florez L.V."/>
            <person name="Rees E.R."/>
            <person name="Hertweck C."/>
            <person name="Kaltenpoth M."/>
            <person name="Kwan J.C."/>
        </authorList>
    </citation>
    <scope>NUCLEOTIDE SEQUENCE [LARGE SCALE GENOMIC DNA]</scope>
</reference>
<keyword evidence="1" id="KW-0812">Transmembrane</keyword>
<protein>
    <submittedName>
        <fullName evidence="2">Uncharacterized protein</fullName>
    </submittedName>
</protein>
<organism evidence="2 3">
    <name type="scientific">Acinetobacter bereziniae</name>
    <name type="common">Acinetobacter genomosp. 10</name>
    <dbReference type="NCBI Taxonomy" id="106648"/>
    <lineage>
        <taxon>Bacteria</taxon>
        <taxon>Pseudomonadati</taxon>
        <taxon>Pseudomonadota</taxon>
        <taxon>Gammaproteobacteria</taxon>
        <taxon>Moraxellales</taxon>
        <taxon>Moraxellaceae</taxon>
        <taxon>Acinetobacter</taxon>
    </lineage>
</organism>
<dbReference type="Proteomes" id="UP000490535">
    <property type="component" value="Unassembled WGS sequence"/>
</dbReference>
<name>A0A833U993_ACIBZ</name>
<evidence type="ECO:0000313" key="3">
    <source>
        <dbReference type="Proteomes" id="UP000490535"/>
    </source>
</evidence>